<dbReference type="RefSeq" id="WP_229667271.1">
    <property type="nucleotide sequence ID" value="NZ_BMLA01000003.1"/>
</dbReference>
<accession>A0A7W7PAD1</accession>
<protein>
    <submittedName>
        <fullName evidence="3">Uncharacterized protein</fullName>
    </submittedName>
</protein>
<evidence type="ECO:0000313" key="3">
    <source>
        <dbReference type="EMBL" id="MBB4881898.1"/>
    </source>
</evidence>
<dbReference type="Proteomes" id="UP000560081">
    <property type="component" value="Unassembled WGS sequence"/>
</dbReference>
<gene>
    <name evidence="3" type="ORF">BJ976_000249</name>
</gene>
<dbReference type="InterPro" id="IPR045512">
    <property type="entry name" value="DUF6480"/>
</dbReference>
<keyword evidence="2" id="KW-1133">Transmembrane helix</keyword>
<sequence length="96" mass="9806">MATTPNDPSRPVRPGDVPSGDTDPQDLAATTRESTGAAIDGDTPPAEGTGVGPTNNAMDREQTGERSLGKILIGLLVVLVALGILLFVLGRIQTIG</sequence>
<keyword evidence="4" id="KW-1185">Reference proteome</keyword>
<comment type="caution">
    <text evidence="3">The sequence shown here is derived from an EMBL/GenBank/DDBJ whole genome shotgun (WGS) entry which is preliminary data.</text>
</comment>
<evidence type="ECO:0000256" key="1">
    <source>
        <dbReference type="SAM" id="MobiDB-lite"/>
    </source>
</evidence>
<feature type="region of interest" description="Disordered" evidence="1">
    <location>
        <begin position="1"/>
        <end position="62"/>
    </location>
</feature>
<keyword evidence="2" id="KW-0812">Transmembrane</keyword>
<reference evidence="3 4" key="1">
    <citation type="submission" date="2020-08" db="EMBL/GenBank/DDBJ databases">
        <title>Sequencing the genomes of 1000 actinobacteria strains.</title>
        <authorList>
            <person name="Klenk H.-P."/>
        </authorList>
    </citation>
    <scope>NUCLEOTIDE SEQUENCE [LARGE SCALE GENOMIC DNA]</scope>
    <source>
        <strain evidence="3 4">DSM 19079</strain>
    </source>
</reference>
<proteinExistence type="predicted"/>
<feature type="transmembrane region" description="Helical" evidence="2">
    <location>
        <begin position="71"/>
        <end position="90"/>
    </location>
</feature>
<dbReference type="AlphaFoldDB" id="A0A7W7PAD1"/>
<keyword evidence="2" id="KW-0472">Membrane</keyword>
<dbReference type="Pfam" id="PF20088">
    <property type="entry name" value="DUF6480"/>
    <property type="match status" value="1"/>
</dbReference>
<dbReference type="EMBL" id="JACHMC010000001">
    <property type="protein sequence ID" value="MBB4881898.1"/>
    <property type="molecule type" value="Genomic_DNA"/>
</dbReference>
<organism evidence="3 4">
    <name type="scientific">Micrococcus flavus</name>
    <dbReference type="NCBI Taxonomy" id="384602"/>
    <lineage>
        <taxon>Bacteria</taxon>
        <taxon>Bacillati</taxon>
        <taxon>Actinomycetota</taxon>
        <taxon>Actinomycetes</taxon>
        <taxon>Micrococcales</taxon>
        <taxon>Micrococcaceae</taxon>
        <taxon>Micrococcus</taxon>
    </lineage>
</organism>
<name>A0A7W7PAD1_9MICC</name>
<evidence type="ECO:0000313" key="4">
    <source>
        <dbReference type="Proteomes" id="UP000560081"/>
    </source>
</evidence>
<evidence type="ECO:0000256" key="2">
    <source>
        <dbReference type="SAM" id="Phobius"/>
    </source>
</evidence>